<keyword evidence="1" id="KW-0812">Transmembrane</keyword>
<organism evidence="2 3">
    <name type="scientific">Aquabacterium soli</name>
    <dbReference type="NCBI Taxonomy" id="2493092"/>
    <lineage>
        <taxon>Bacteria</taxon>
        <taxon>Pseudomonadati</taxon>
        <taxon>Pseudomonadota</taxon>
        <taxon>Betaproteobacteria</taxon>
        <taxon>Burkholderiales</taxon>
        <taxon>Aquabacterium</taxon>
    </lineage>
</organism>
<sequence length="79" mass="8816">MDGSDLLDLLQWPAMAVTLGAAWLVASRSERHRKWGFWVYMLSNVLWVAWGWSTQAWALIALQAGLAAMNIRGASKNKA</sequence>
<proteinExistence type="predicted"/>
<dbReference type="Proteomes" id="UP000269265">
    <property type="component" value="Unassembled WGS sequence"/>
</dbReference>
<reference evidence="2 3" key="1">
    <citation type="submission" date="2018-12" db="EMBL/GenBank/DDBJ databases">
        <title>The whole draft genome of Aquabacterium sp. SJQ9.</title>
        <authorList>
            <person name="Sun L."/>
            <person name="Gao X."/>
            <person name="Chen W."/>
            <person name="Huang K."/>
        </authorList>
    </citation>
    <scope>NUCLEOTIDE SEQUENCE [LARGE SCALE GENOMIC DNA]</scope>
    <source>
        <strain evidence="2 3">SJQ9</strain>
    </source>
</reference>
<evidence type="ECO:0000313" key="2">
    <source>
        <dbReference type="EMBL" id="RRS04310.1"/>
    </source>
</evidence>
<evidence type="ECO:0008006" key="4">
    <source>
        <dbReference type="Google" id="ProtNLM"/>
    </source>
</evidence>
<dbReference type="RefSeq" id="WP_125243217.1">
    <property type="nucleotide sequence ID" value="NZ_RSED01000007.1"/>
</dbReference>
<accession>A0A426VBZ1</accession>
<evidence type="ECO:0000313" key="3">
    <source>
        <dbReference type="Proteomes" id="UP000269265"/>
    </source>
</evidence>
<dbReference type="OrthoDB" id="8549575at2"/>
<feature type="transmembrane region" description="Helical" evidence="1">
    <location>
        <begin position="35"/>
        <end position="50"/>
    </location>
</feature>
<protein>
    <recommendedName>
        <fullName evidence="4">Amino acid transporter</fullName>
    </recommendedName>
</protein>
<keyword evidence="3" id="KW-1185">Reference proteome</keyword>
<gene>
    <name evidence="2" type="ORF">EIP75_10460</name>
</gene>
<keyword evidence="1" id="KW-0472">Membrane</keyword>
<dbReference type="EMBL" id="RSED01000007">
    <property type="protein sequence ID" value="RRS04310.1"/>
    <property type="molecule type" value="Genomic_DNA"/>
</dbReference>
<dbReference type="AlphaFoldDB" id="A0A426VBZ1"/>
<name>A0A426VBZ1_9BURK</name>
<comment type="caution">
    <text evidence="2">The sequence shown here is derived from an EMBL/GenBank/DDBJ whole genome shotgun (WGS) entry which is preliminary data.</text>
</comment>
<feature type="transmembrane region" description="Helical" evidence="1">
    <location>
        <begin position="6"/>
        <end position="26"/>
    </location>
</feature>
<evidence type="ECO:0000256" key="1">
    <source>
        <dbReference type="SAM" id="Phobius"/>
    </source>
</evidence>
<keyword evidence="1" id="KW-1133">Transmembrane helix</keyword>